<dbReference type="PROSITE" id="PS51186">
    <property type="entry name" value="GNAT"/>
    <property type="match status" value="1"/>
</dbReference>
<organism evidence="3 4">
    <name type="scientific">Psilocybe cyanescens</name>
    <dbReference type="NCBI Taxonomy" id="93625"/>
    <lineage>
        <taxon>Eukaryota</taxon>
        <taxon>Fungi</taxon>
        <taxon>Dikarya</taxon>
        <taxon>Basidiomycota</taxon>
        <taxon>Agaricomycotina</taxon>
        <taxon>Agaricomycetes</taxon>
        <taxon>Agaricomycetidae</taxon>
        <taxon>Agaricales</taxon>
        <taxon>Agaricineae</taxon>
        <taxon>Strophariaceae</taxon>
        <taxon>Psilocybe</taxon>
    </lineage>
</organism>
<dbReference type="STRING" id="93625.A0A409XSJ1"/>
<feature type="region of interest" description="Disordered" evidence="1">
    <location>
        <begin position="387"/>
        <end position="671"/>
    </location>
</feature>
<proteinExistence type="predicted"/>
<dbReference type="PANTHER" id="PTHR20208:SF10">
    <property type="entry name" value="STRUCTURE-SPECIFIC ENDONUCLEASE SUBUNIT SLX1"/>
    <property type="match status" value="1"/>
</dbReference>
<keyword evidence="4" id="KW-1185">Reference proteome</keyword>
<feature type="compositionally biased region" description="Polar residues" evidence="1">
    <location>
        <begin position="845"/>
        <end position="863"/>
    </location>
</feature>
<dbReference type="InterPro" id="IPR013083">
    <property type="entry name" value="Znf_RING/FYVE/PHD"/>
</dbReference>
<reference evidence="3 4" key="1">
    <citation type="journal article" date="2018" name="Evol. Lett.">
        <title>Horizontal gene cluster transfer increased hallucinogenic mushroom diversity.</title>
        <authorList>
            <person name="Reynolds H.T."/>
            <person name="Vijayakumar V."/>
            <person name="Gluck-Thaler E."/>
            <person name="Korotkin H.B."/>
            <person name="Matheny P.B."/>
            <person name="Slot J.C."/>
        </authorList>
    </citation>
    <scope>NUCLEOTIDE SEQUENCE [LARGE SCALE GENOMIC DNA]</scope>
    <source>
        <strain evidence="3 4">2631</strain>
    </source>
</reference>
<dbReference type="GO" id="GO:0008821">
    <property type="term" value="F:crossover junction DNA endonuclease activity"/>
    <property type="evidence" value="ECO:0007669"/>
    <property type="project" value="TreeGrafter"/>
</dbReference>
<feature type="compositionally biased region" description="Low complexity" evidence="1">
    <location>
        <begin position="941"/>
        <end position="956"/>
    </location>
</feature>
<dbReference type="GO" id="GO:0000724">
    <property type="term" value="P:double-strand break repair via homologous recombination"/>
    <property type="evidence" value="ECO:0007669"/>
    <property type="project" value="TreeGrafter"/>
</dbReference>
<dbReference type="Gene3D" id="3.30.40.10">
    <property type="entry name" value="Zinc/RING finger domain, C3HC4 (zinc finger)"/>
    <property type="match status" value="1"/>
</dbReference>
<dbReference type="Pfam" id="PF00583">
    <property type="entry name" value="Acetyltransf_1"/>
    <property type="match status" value="1"/>
</dbReference>
<gene>
    <name evidence="3" type="ORF">CVT25_012739</name>
</gene>
<dbReference type="InterPro" id="IPR016181">
    <property type="entry name" value="Acyl_CoA_acyltransferase"/>
</dbReference>
<dbReference type="InterPro" id="IPR017956">
    <property type="entry name" value="AT_hook_DNA-bd_motif"/>
</dbReference>
<feature type="compositionally biased region" description="Polar residues" evidence="1">
    <location>
        <begin position="687"/>
        <end position="698"/>
    </location>
</feature>
<evidence type="ECO:0000256" key="1">
    <source>
        <dbReference type="SAM" id="MobiDB-lite"/>
    </source>
</evidence>
<feature type="compositionally biased region" description="Low complexity" evidence="1">
    <location>
        <begin position="739"/>
        <end position="752"/>
    </location>
</feature>
<dbReference type="GO" id="GO:0016747">
    <property type="term" value="F:acyltransferase activity, transferring groups other than amino-acyl groups"/>
    <property type="evidence" value="ECO:0007669"/>
    <property type="project" value="InterPro"/>
</dbReference>
<dbReference type="Gene3D" id="3.40.630.30">
    <property type="match status" value="1"/>
</dbReference>
<dbReference type="InterPro" id="IPR000182">
    <property type="entry name" value="GNAT_dom"/>
</dbReference>
<feature type="compositionally biased region" description="Basic residues" evidence="1">
    <location>
        <begin position="726"/>
        <end position="735"/>
    </location>
</feature>
<feature type="compositionally biased region" description="Basic residues" evidence="1">
    <location>
        <begin position="579"/>
        <end position="589"/>
    </location>
</feature>
<dbReference type="GO" id="GO:0003677">
    <property type="term" value="F:DNA binding"/>
    <property type="evidence" value="ECO:0007669"/>
    <property type="project" value="InterPro"/>
</dbReference>
<dbReference type="AlphaFoldDB" id="A0A409XSJ1"/>
<dbReference type="GO" id="GO:0017108">
    <property type="term" value="F:5'-flap endonuclease activity"/>
    <property type="evidence" value="ECO:0007669"/>
    <property type="project" value="TreeGrafter"/>
</dbReference>
<dbReference type="SUPFAM" id="SSF55729">
    <property type="entry name" value="Acyl-CoA N-acyltransferases (Nat)"/>
    <property type="match status" value="1"/>
</dbReference>
<dbReference type="GO" id="GO:0033557">
    <property type="term" value="C:Slx1-Slx4 complex"/>
    <property type="evidence" value="ECO:0007669"/>
    <property type="project" value="TreeGrafter"/>
</dbReference>
<feature type="compositionally biased region" description="Low complexity" evidence="1">
    <location>
        <begin position="590"/>
        <end position="603"/>
    </location>
</feature>
<feature type="compositionally biased region" description="Polar residues" evidence="1">
    <location>
        <begin position="441"/>
        <end position="469"/>
    </location>
</feature>
<evidence type="ECO:0000313" key="3">
    <source>
        <dbReference type="EMBL" id="PPQ93680.1"/>
    </source>
</evidence>
<feature type="compositionally biased region" description="Polar residues" evidence="1">
    <location>
        <begin position="823"/>
        <end position="835"/>
    </location>
</feature>
<dbReference type="InParanoid" id="A0A409XSJ1"/>
<dbReference type="EMBL" id="NHYD01000644">
    <property type="protein sequence ID" value="PPQ93680.1"/>
    <property type="molecule type" value="Genomic_DNA"/>
</dbReference>
<protein>
    <recommendedName>
        <fullName evidence="2">N-acetyltransferase domain-containing protein</fullName>
    </recommendedName>
</protein>
<feature type="region of interest" description="Disordered" evidence="1">
    <location>
        <begin position="686"/>
        <end position="963"/>
    </location>
</feature>
<dbReference type="OrthoDB" id="24645at2759"/>
<evidence type="ECO:0000259" key="2">
    <source>
        <dbReference type="PROSITE" id="PS51186"/>
    </source>
</evidence>
<dbReference type="Proteomes" id="UP000283269">
    <property type="component" value="Unassembled WGS sequence"/>
</dbReference>
<dbReference type="PRINTS" id="PR00929">
    <property type="entry name" value="ATHOOK"/>
</dbReference>
<dbReference type="Pfam" id="PF21202">
    <property type="entry name" value="SLX1_C"/>
    <property type="match status" value="1"/>
</dbReference>
<accession>A0A409XSJ1</accession>
<evidence type="ECO:0000313" key="4">
    <source>
        <dbReference type="Proteomes" id="UP000283269"/>
    </source>
</evidence>
<dbReference type="InterPro" id="IPR048749">
    <property type="entry name" value="SLX1_C"/>
</dbReference>
<feature type="compositionally biased region" description="Basic residues" evidence="1">
    <location>
        <begin position="415"/>
        <end position="433"/>
    </location>
</feature>
<feature type="domain" description="N-acetyltransferase" evidence="2">
    <location>
        <begin position="14"/>
        <end position="189"/>
    </location>
</feature>
<feature type="compositionally biased region" description="Polar residues" evidence="1">
    <location>
        <begin position="549"/>
        <end position="564"/>
    </location>
</feature>
<name>A0A409XSJ1_PSICY</name>
<dbReference type="SMART" id="SM00384">
    <property type="entry name" value="AT_hook"/>
    <property type="match status" value="7"/>
</dbReference>
<dbReference type="InterPro" id="IPR050381">
    <property type="entry name" value="SLX1_endonuclease"/>
</dbReference>
<comment type="caution">
    <text evidence="3">The sequence shown here is derived from an EMBL/GenBank/DDBJ whole genome shotgun (WGS) entry which is preliminary data.</text>
</comment>
<feature type="compositionally biased region" description="Basic residues" evidence="1">
    <location>
        <begin position="754"/>
        <end position="764"/>
    </location>
</feature>
<sequence length="995" mass="108041">MPSAFNVIDTQSDILILPLTARELPKVRDLHAKLLPVHYPPSFFLHLLVIPTRACYVAYSHNNPIGFISAAVHKPMARCFISDSSEDFPFVSSKFRDNLTLDLTKPRLEILTLGVLPSFQQRGLARRLVMSIVDGFKESCAMNALNSILIYANVSTTNNRALQFYERMGFLVSSDAALQFEWAWQHPHRSRHLRDANGNMFGSRAAKLVKKNVTIVRTMISTHPFNTWPLHVKIFTEEVANQWRAADADGRLPLPLGFTYTVELEGVDGQSGHPGSGRKGPISVDDAEFTSEILSKSRKIVDSGRALNCSICHEPIENFSTEPTKSGLCPFSTCEAVSHLDCLSHHFIKEQPEVTTMVPRGGHCVSCSNYILWGDIVRGCYRRLPPADPSGEHPDVVTDDVFVSDDDSEDQIKTPKAKRKKRSTSLEKRRKSAKQIGKANKGSQSSEGESFDFNNISSSSEGENPTSLKRTPGRPRKFIQISTPPVTPISPLTGNLVPQSPTQYDRKKRKGKERAMETAPDIESIYSNIALRSDSLSLSPMKRRPGRPRNNSPLPSSVKTSIIPSTGTKKKTATSITSKPRKLTGKKSSKTSSAESSLSSSEGEFFDFDNIASSSESEPSPVKARVGRPRKIVGFSAPRIPLAIIPSPKTRLRTPSPRIGTSVSSKERITGTSVVPHAPEVIDLTIFTASPDSSSSTGKGARGRPPKDRQVIGVADTSPDTCLSSGKKRPGRPKKNITSYSSQASSSNSGSSLAKKKTRGRPLKNRIGLVDKLSGSDGVSIDKDLGPPRKGVTDIPSNPASGLPSATKGVRGRPQKTIAKPTNDASDSGNRSSLPKNARGRPRKNTPSAPTVASGSVNILSSGEKSRGWPVKSCEPSMTSPLASPKLHKPLQQPDPILDPKRKYHHSAAPLQAPAGSNNMFGPIPAGSKLMTSADPQRALKPSSLSKQKSPISPSSRLEHGIEQAMSSLHIANVSKPLHNRRLQKENAKIIVLSD</sequence>
<feature type="compositionally biased region" description="Polar residues" evidence="1">
    <location>
        <begin position="480"/>
        <end position="503"/>
    </location>
</feature>
<dbReference type="PANTHER" id="PTHR20208">
    <property type="entry name" value="STRUCTURE-SPECIFIC ENDONUCLEASE SUBUNIT SLX1"/>
    <property type="match status" value="1"/>
</dbReference>
<dbReference type="CDD" id="cd04301">
    <property type="entry name" value="NAT_SF"/>
    <property type="match status" value="1"/>
</dbReference>